<evidence type="ECO:0000313" key="2">
    <source>
        <dbReference type="Proteomes" id="UP000050794"/>
    </source>
</evidence>
<sequence length="183" mass="19576">MCAATEASRLVHPTASTLFTYEPLEAASHYDCLGGSGNSNSNSISISNSSNISVRLVNACCFRSVLLNALGTAARVPSSSCSPAGATGVKHCHFPPRRATISSSQPTNQPVSRSVGQAATGWLVRARISQPRTLFDRRTRLALRMQHQQEQQLASTRTSRLLSLLARCRFSSLACVPYLSPAG</sequence>
<reference evidence="3" key="1">
    <citation type="submission" date="2016-06" db="UniProtKB">
        <authorList>
            <consortium name="WormBaseParasite"/>
        </authorList>
    </citation>
    <scope>IDENTIFICATION</scope>
</reference>
<keyword evidence="2" id="KW-1185">Reference proteome</keyword>
<dbReference type="WBParaSite" id="TCNE_0000904201-mRNA-1">
    <property type="protein sequence ID" value="TCNE_0000904201-mRNA-1"/>
    <property type="gene ID" value="TCNE_0000904201"/>
</dbReference>
<dbReference type="Proteomes" id="UP000050794">
    <property type="component" value="Unassembled WGS sequence"/>
</dbReference>
<reference evidence="1 2" key="2">
    <citation type="submission" date="2018-11" db="EMBL/GenBank/DDBJ databases">
        <authorList>
            <consortium name="Pathogen Informatics"/>
        </authorList>
    </citation>
    <scope>NUCLEOTIDE SEQUENCE [LARGE SCALE GENOMIC DNA]</scope>
</reference>
<dbReference type="EMBL" id="UYWY01020061">
    <property type="protein sequence ID" value="VDM40363.1"/>
    <property type="molecule type" value="Genomic_DNA"/>
</dbReference>
<proteinExistence type="predicted"/>
<organism evidence="2 3">
    <name type="scientific">Toxocara canis</name>
    <name type="common">Canine roundworm</name>
    <dbReference type="NCBI Taxonomy" id="6265"/>
    <lineage>
        <taxon>Eukaryota</taxon>
        <taxon>Metazoa</taxon>
        <taxon>Ecdysozoa</taxon>
        <taxon>Nematoda</taxon>
        <taxon>Chromadorea</taxon>
        <taxon>Rhabditida</taxon>
        <taxon>Spirurina</taxon>
        <taxon>Ascaridomorpha</taxon>
        <taxon>Ascaridoidea</taxon>
        <taxon>Toxocaridae</taxon>
        <taxon>Toxocara</taxon>
    </lineage>
</organism>
<dbReference type="AlphaFoldDB" id="A0A183UKM2"/>
<accession>A0A183UKM2</accession>
<evidence type="ECO:0000313" key="3">
    <source>
        <dbReference type="WBParaSite" id="TCNE_0000904201-mRNA-1"/>
    </source>
</evidence>
<name>A0A183UKM2_TOXCA</name>
<protein>
    <submittedName>
        <fullName evidence="1 3">Uncharacterized protein</fullName>
    </submittedName>
</protein>
<evidence type="ECO:0000313" key="1">
    <source>
        <dbReference type="EMBL" id="VDM40363.1"/>
    </source>
</evidence>
<gene>
    <name evidence="1" type="ORF">TCNE_LOCUS9042</name>
</gene>